<keyword evidence="3" id="KW-1185">Reference proteome</keyword>
<dbReference type="EnsemblProtists" id="PYU1_T008028">
    <property type="protein sequence ID" value="PYU1_T008028"/>
    <property type="gene ID" value="PYU1_G008012"/>
</dbReference>
<proteinExistence type="predicted"/>
<evidence type="ECO:0000313" key="2">
    <source>
        <dbReference type="EnsemblProtists" id="PYU1_T008028"/>
    </source>
</evidence>
<dbReference type="HOGENOM" id="CLU_009162_0_0_1"/>
<dbReference type="STRING" id="431595.K3WST4"/>
<dbReference type="VEuPathDB" id="FungiDB:PYU1_G008012"/>
<dbReference type="Proteomes" id="UP000019132">
    <property type="component" value="Unassembled WGS sequence"/>
</dbReference>
<reference evidence="2" key="3">
    <citation type="submission" date="2015-02" db="UniProtKB">
        <authorList>
            <consortium name="EnsemblProtists"/>
        </authorList>
    </citation>
    <scope>IDENTIFICATION</scope>
    <source>
        <strain evidence="2">DAOM BR144</strain>
    </source>
</reference>
<reference evidence="3" key="2">
    <citation type="submission" date="2010-04" db="EMBL/GenBank/DDBJ databases">
        <authorList>
            <person name="Buell R."/>
            <person name="Hamilton J."/>
            <person name="Hostetler J."/>
        </authorList>
    </citation>
    <scope>NUCLEOTIDE SEQUENCE [LARGE SCALE GENOMIC DNA]</scope>
    <source>
        <strain evidence="3">DAOM:BR144</strain>
    </source>
</reference>
<organism evidence="2 3">
    <name type="scientific">Globisporangium ultimum (strain ATCC 200006 / CBS 805.95 / DAOM BR144)</name>
    <name type="common">Pythium ultimum</name>
    <dbReference type="NCBI Taxonomy" id="431595"/>
    <lineage>
        <taxon>Eukaryota</taxon>
        <taxon>Sar</taxon>
        <taxon>Stramenopiles</taxon>
        <taxon>Oomycota</taxon>
        <taxon>Peronosporomycetes</taxon>
        <taxon>Pythiales</taxon>
        <taxon>Pythiaceae</taxon>
        <taxon>Globisporangium</taxon>
    </lineage>
</organism>
<evidence type="ECO:0000313" key="3">
    <source>
        <dbReference type="Proteomes" id="UP000019132"/>
    </source>
</evidence>
<dbReference type="PANTHER" id="PTHR37067">
    <property type="entry name" value="PX DOMAIN-CONTAINING PROTEIN"/>
    <property type="match status" value="1"/>
</dbReference>
<feature type="compositionally biased region" description="Basic residues" evidence="1">
    <location>
        <begin position="79"/>
        <end position="93"/>
    </location>
</feature>
<dbReference type="AlphaFoldDB" id="K3WST4"/>
<dbReference type="InParanoid" id="K3WST4"/>
<dbReference type="PANTHER" id="PTHR37067:SF3">
    <property type="entry name" value="PX DOMAIN-CONTAINING PROTEIN"/>
    <property type="match status" value="1"/>
</dbReference>
<feature type="compositionally biased region" description="Low complexity" evidence="1">
    <location>
        <begin position="15"/>
        <end position="24"/>
    </location>
</feature>
<feature type="region of interest" description="Disordered" evidence="1">
    <location>
        <begin position="1"/>
        <end position="24"/>
    </location>
</feature>
<name>K3WST4_GLOUD</name>
<dbReference type="OMA" id="NIAHHAR"/>
<sequence>MEAPPKSPPVRRPRGSAASSAEAGASKRRICFQHKWLSKFALRITGVDADTSEVVALACRLCEKYGREKVTLDEDGAPKTKRRRTSNVKHFKPPWRSDNIAHHARDQHAQRFAAYSALTEKQKEAYLEFTGAPHETDSLVLQGATSDTNAFGGPDAGDLLDPSGALPSGGNGRVVGLIDGPIVDTILADVLLDADSEHAELVHDRAKVLGAFTRQASVSHRDDGSAYVYVVSVPNKLEFELCLQYMAAGASFRHCADMMQKAQEKAARGRLGIESSVTDVVRFARYATAMNFQVLSSILEATWAFSIILDGGNERQGSHVNARVRVALSDHRIVDFHVLALPIADRHPGRLFVYDTLAKLLTSLHEGWERKLVGIVSDGASSLTGRFNDVVAKLHQSTPSEGCYRVWSGAHQIQMAVETLFVQIFDDNFIQDLAVVTSHLRGQQELIAEMHCVCPRFVDTSWVAMGRLIDWFTAKRVAVKTYFDVKTPSCAPSAKWWVFMAALKRFIDIINSTLQKIQGLTMQLGQQREIIDAMITELVEVGYIRGPYENLFEAREFDLDEGHKFIFGAYYTTHRGAATLLEDLDPFVFELVEELKQRNTTGEYEGLVANVAYLYGESVHELSKIVVERSQTYEATTKLPSVLPHELVRLSGSDLNRLLRTHQQRLLVTYSKEETTLIHHEHAQLKTAYMRDASFKAQIDRMDSTWSFAKAWASIGDVYPRLLNFVAGLATVFPDAVTPMGTSEVLGCERGSDFRASLVDFSLESALQCKQYPALQAIAAQMGF</sequence>
<evidence type="ECO:0000256" key="1">
    <source>
        <dbReference type="SAM" id="MobiDB-lite"/>
    </source>
</evidence>
<dbReference type="EMBL" id="GL376617">
    <property type="status" value="NOT_ANNOTATED_CDS"/>
    <property type="molecule type" value="Genomic_DNA"/>
</dbReference>
<protein>
    <submittedName>
        <fullName evidence="2">Uncharacterized protein</fullName>
    </submittedName>
</protein>
<feature type="region of interest" description="Disordered" evidence="1">
    <location>
        <begin position="73"/>
        <end position="96"/>
    </location>
</feature>
<dbReference type="eggNOG" id="ENOG502SJUC">
    <property type="taxonomic scope" value="Eukaryota"/>
</dbReference>
<accession>K3WST4</accession>
<reference evidence="3" key="1">
    <citation type="journal article" date="2010" name="Genome Biol.">
        <title>Genome sequence of the necrotrophic plant pathogen Pythium ultimum reveals original pathogenicity mechanisms and effector repertoire.</title>
        <authorList>
            <person name="Levesque C.A."/>
            <person name="Brouwer H."/>
            <person name="Cano L."/>
            <person name="Hamilton J.P."/>
            <person name="Holt C."/>
            <person name="Huitema E."/>
            <person name="Raffaele S."/>
            <person name="Robideau G.P."/>
            <person name="Thines M."/>
            <person name="Win J."/>
            <person name="Zerillo M.M."/>
            <person name="Beakes G.W."/>
            <person name="Boore J.L."/>
            <person name="Busam D."/>
            <person name="Dumas B."/>
            <person name="Ferriera S."/>
            <person name="Fuerstenberg S.I."/>
            <person name="Gachon C.M."/>
            <person name="Gaulin E."/>
            <person name="Govers F."/>
            <person name="Grenville-Briggs L."/>
            <person name="Horner N."/>
            <person name="Hostetler J."/>
            <person name="Jiang R.H."/>
            <person name="Johnson J."/>
            <person name="Krajaejun T."/>
            <person name="Lin H."/>
            <person name="Meijer H.J."/>
            <person name="Moore B."/>
            <person name="Morris P."/>
            <person name="Phuntmart V."/>
            <person name="Puiu D."/>
            <person name="Shetty J."/>
            <person name="Stajich J.E."/>
            <person name="Tripathy S."/>
            <person name="Wawra S."/>
            <person name="van West P."/>
            <person name="Whitty B.R."/>
            <person name="Coutinho P.M."/>
            <person name="Henrissat B."/>
            <person name="Martin F."/>
            <person name="Thomas P.D."/>
            <person name="Tyler B.M."/>
            <person name="De Vries R.P."/>
            <person name="Kamoun S."/>
            <person name="Yandell M."/>
            <person name="Tisserat N."/>
            <person name="Buell C.R."/>
        </authorList>
    </citation>
    <scope>NUCLEOTIDE SEQUENCE</scope>
    <source>
        <strain evidence="3">DAOM:BR144</strain>
    </source>
</reference>